<feature type="transmembrane region" description="Helical" evidence="10">
    <location>
        <begin position="69"/>
        <end position="88"/>
    </location>
</feature>
<dbReference type="SUPFAM" id="SSF56176">
    <property type="entry name" value="FAD-binding/transporter-associated domain-like"/>
    <property type="match status" value="1"/>
</dbReference>
<comment type="caution">
    <text evidence="12">The sequence shown here is derived from an EMBL/GenBank/DDBJ whole genome shotgun (WGS) entry which is preliminary data.</text>
</comment>
<dbReference type="PANTHER" id="PTHR22777">
    <property type="entry name" value="HEMOLYSIN-RELATED"/>
    <property type="match status" value="1"/>
</dbReference>
<keyword evidence="6 10" id="KW-1133">Transmembrane helix</keyword>
<dbReference type="Gene3D" id="3.10.580.10">
    <property type="entry name" value="CBS-domain"/>
    <property type="match status" value="1"/>
</dbReference>
<dbReference type="InterPro" id="IPR002550">
    <property type="entry name" value="CNNM"/>
</dbReference>
<comment type="similarity">
    <text evidence="2">Belongs to the UPF0053 family.</text>
</comment>
<keyword evidence="7 9" id="KW-0129">CBS domain</keyword>
<dbReference type="InterPro" id="IPR044751">
    <property type="entry name" value="Ion_transp-like_CBS"/>
</dbReference>
<comment type="subcellular location">
    <subcellularLocation>
        <location evidence="1">Cell membrane</location>
        <topology evidence="1">Multi-pass membrane protein</topology>
    </subcellularLocation>
</comment>
<dbReference type="GO" id="GO:0005886">
    <property type="term" value="C:plasma membrane"/>
    <property type="evidence" value="ECO:0007669"/>
    <property type="project" value="UniProtKB-SubCell"/>
</dbReference>
<dbReference type="Pfam" id="PF01595">
    <property type="entry name" value="CNNM"/>
    <property type="match status" value="1"/>
</dbReference>
<organism evidence="12 13">
    <name type="scientific">Hominimerdicola aceti</name>
    <dbReference type="NCBI Taxonomy" id="2981726"/>
    <lineage>
        <taxon>Bacteria</taxon>
        <taxon>Bacillati</taxon>
        <taxon>Bacillota</taxon>
        <taxon>Clostridia</taxon>
        <taxon>Eubacteriales</taxon>
        <taxon>Oscillospiraceae</taxon>
        <taxon>Hominimerdicola</taxon>
    </lineage>
</organism>
<gene>
    <name evidence="12" type="ORF">OCV57_04155</name>
</gene>
<dbReference type="SMART" id="SM00116">
    <property type="entry name" value="CBS"/>
    <property type="match status" value="2"/>
</dbReference>
<dbReference type="InterPro" id="IPR005170">
    <property type="entry name" value="Transptr-assoc_dom"/>
</dbReference>
<dbReference type="CDD" id="cd04590">
    <property type="entry name" value="CBS_pair_CorC_HlyC_assoc"/>
    <property type="match status" value="1"/>
</dbReference>
<feature type="domain" description="CBS" evidence="11">
    <location>
        <begin position="298"/>
        <end position="355"/>
    </location>
</feature>
<evidence type="ECO:0000256" key="1">
    <source>
        <dbReference type="ARBA" id="ARBA00004651"/>
    </source>
</evidence>
<dbReference type="FunFam" id="3.10.580.10:FF:000002">
    <property type="entry name" value="Magnesium/cobalt efflux protein CorC"/>
    <property type="match status" value="1"/>
</dbReference>
<keyword evidence="8 10" id="KW-0472">Membrane</keyword>
<accession>A0AAE3IIP4</accession>
<keyword evidence="3" id="KW-1003">Cell membrane</keyword>
<dbReference type="InterPro" id="IPR000644">
    <property type="entry name" value="CBS_dom"/>
</dbReference>
<dbReference type="Pfam" id="PF00571">
    <property type="entry name" value="CBS"/>
    <property type="match status" value="2"/>
</dbReference>
<dbReference type="PROSITE" id="PS51371">
    <property type="entry name" value="CBS"/>
    <property type="match status" value="2"/>
</dbReference>
<dbReference type="InterPro" id="IPR036318">
    <property type="entry name" value="FAD-bd_PCMH-like_sf"/>
</dbReference>
<dbReference type="SUPFAM" id="SSF54631">
    <property type="entry name" value="CBS-domain pair"/>
    <property type="match status" value="1"/>
</dbReference>
<keyword evidence="5" id="KW-0677">Repeat</keyword>
<sequence>MDDVGRLWTGIGVCAAVILLMAFLTLCENAAVEFNDAKLKKMAEEDKDPKAIRLAALLGRTGRVVATNLIARSIMIIAVSVVGAIYFYAPLSNKLHKLFDVYTQASYYIIGICSFVIISCLLALVICTFGVGIPKKLCISGKVGERFILNSCVAYKALLAVFSPLAIVSGAVSAGILRLFGVKSTNKADAVTEEEILMMVDAVNETGGIEESQAEMISNIFDFDDIEVREVMTHRTEMVAIEENSTLSEAVKLVIGEGFSRIPVYCDNADNISGVIFAKDLLRLVFEEDKKERPVKEFMRDITFVPESNKCGELFKEFTEDKTQIAVVVDDYGGTAGIITMEDLLETIVGSIQDEYDDETEEIQKVSSDCYDMVGTAAFDDVMEALGKEYHGEVDYDTIGGFVMDLLGHVPEDNEKVTVHWENVEFKVLSIHEKKIERLRAVIKRDNEEIAD</sequence>
<dbReference type="AlphaFoldDB" id="A0AAE3IIP4"/>
<dbReference type="RefSeq" id="WP_267300539.1">
    <property type="nucleotide sequence ID" value="NZ_JAOQJZ010000003.1"/>
</dbReference>
<evidence type="ECO:0000256" key="10">
    <source>
        <dbReference type="SAM" id="Phobius"/>
    </source>
</evidence>
<evidence type="ECO:0000259" key="11">
    <source>
        <dbReference type="PROSITE" id="PS51371"/>
    </source>
</evidence>
<evidence type="ECO:0000313" key="12">
    <source>
        <dbReference type="EMBL" id="MCU6705122.1"/>
    </source>
</evidence>
<feature type="domain" description="CBS" evidence="11">
    <location>
        <begin position="232"/>
        <end position="292"/>
    </location>
</feature>
<feature type="transmembrane region" description="Helical" evidence="10">
    <location>
        <begin position="6"/>
        <end position="32"/>
    </location>
</feature>
<dbReference type="Pfam" id="PF03471">
    <property type="entry name" value="CorC_HlyC"/>
    <property type="match status" value="1"/>
</dbReference>
<reference evidence="12 13" key="1">
    <citation type="journal article" date="2021" name="ISME Commun">
        <title>Automated analysis of genomic sequences facilitates high-throughput and comprehensive description of bacteria.</title>
        <authorList>
            <person name="Hitch T.C.A."/>
        </authorList>
    </citation>
    <scope>NUCLEOTIDE SEQUENCE [LARGE SCALE GENOMIC DNA]</scope>
    <source>
        <strain evidence="12 13">Sanger_31</strain>
    </source>
</reference>
<evidence type="ECO:0000256" key="8">
    <source>
        <dbReference type="ARBA" id="ARBA00023136"/>
    </source>
</evidence>
<evidence type="ECO:0000313" key="13">
    <source>
        <dbReference type="Proteomes" id="UP001208131"/>
    </source>
</evidence>
<keyword evidence="13" id="KW-1185">Reference proteome</keyword>
<protein>
    <submittedName>
        <fullName evidence="12">Hemolysin family protein</fullName>
    </submittedName>
</protein>
<name>A0AAE3IIP4_9FIRM</name>
<evidence type="ECO:0000256" key="7">
    <source>
        <dbReference type="ARBA" id="ARBA00023122"/>
    </source>
</evidence>
<feature type="transmembrane region" description="Helical" evidence="10">
    <location>
        <begin position="153"/>
        <end position="177"/>
    </location>
</feature>
<dbReference type="Gene3D" id="3.30.465.10">
    <property type="match status" value="1"/>
</dbReference>
<evidence type="ECO:0000256" key="9">
    <source>
        <dbReference type="PROSITE-ProRule" id="PRU00703"/>
    </source>
</evidence>
<dbReference type="InterPro" id="IPR016169">
    <property type="entry name" value="FAD-bd_PCMH_sub2"/>
</dbReference>
<proteinExistence type="inferred from homology"/>
<keyword evidence="4 10" id="KW-0812">Transmembrane</keyword>
<evidence type="ECO:0000256" key="2">
    <source>
        <dbReference type="ARBA" id="ARBA00006337"/>
    </source>
</evidence>
<dbReference type="PANTHER" id="PTHR22777:SF32">
    <property type="entry name" value="UPF0053 INNER MEMBRANE PROTEIN YFJD"/>
    <property type="match status" value="1"/>
</dbReference>
<evidence type="ECO:0000256" key="6">
    <source>
        <dbReference type="ARBA" id="ARBA00022989"/>
    </source>
</evidence>
<dbReference type="EMBL" id="JAOQJZ010000003">
    <property type="protein sequence ID" value="MCU6705122.1"/>
    <property type="molecule type" value="Genomic_DNA"/>
</dbReference>
<evidence type="ECO:0000256" key="3">
    <source>
        <dbReference type="ARBA" id="ARBA00022475"/>
    </source>
</evidence>
<dbReference type="SMART" id="SM01091">
    <property type="entry name" value="CorC_HlyC"/>
    <property type="match status" value="1"/>
</dbReference>
<feature type="transmembrane region" description="Helical" evidence="10">
    <location>
        <begin position="108"/>
        <end position="133"/>
    </location>
</feature>
<evidence type="ECO:0000256" key="4">
    <source>
        <dbReference type="ARBA" id="ARBA00022692"/>
    </source>
</evidence>
<dbReference type="InterPro" id="IPR046342">
    <property type="entry name" value="CBS_dom_sf"/>
</dbReference>
<dbReference type="Proteomes" id="UP001208131">
    <property type="component" value="Unassembled WGS sequence"/>
</dbReference>
<evidence type="ECO:0000256" key="5">
    <source>
        <dbReference type="ARBA" id="ARBA00022737"/>
    </source>
</evidence>
<dbReference type="GO" id="GO:0050660">
    <property type="term" value="F:flavin adenine dinucleotide binding"/>
    <property type="evidence" value="ECO:0007669"/>
    <property type="project" value="InterPro"/>
</dbReference>